<comment type="caution">
    <text evidence="2">The sequence shown here is derived from an EMBL/GenBank/DDBJ whole genome shotgun (WGS) entry which is preliminary data.</text>
</comment>
<evidence type="ECO:0000313" key="2">
    <source>
        <dbReference type="EMBL" id="KAD5803637.1"/>
    </source>
</evidence>
<sequence length="203" mass="23652">MSLRVNPGPIKEDLFFLADTHRVRALFANIVADNAWERITCMSPIMYFDFDLAKPYDAVVLGAYRFVYNQRKASRGKPTWILKLWRKISNDGNLIGAFQENAQHLEPLRDLASDFMRIVNQRSLLNYCTTHLTTNNAEFGGDTVPKRARGRIRTHARRQEDGGKARAQILKHHVFLFMYVPFEVQCRYQTQHFVVKCVVKYIQ</sequence>
<evidence type="ECO:0000313" key="1">
    <source>
        <dbReference type="EMBL" id="KAD5803632.1"/>
    </source>
</evidence>
<dbReference type="EMBL" id="SZYD01000007">
    <property type="protein sequence ID" value="KAD5803637.1"/>
    <property type="molecule type" value="Genomic_DNA"/>
</dbReference>
<accession>A0A5N6P4C5</accession>
<keyword evidence="3" id="KW-1185">Reference proteome</keyword>
<dbReference type="EMBL" id="SZYD01000007">
    <property type="protein sequence ID" value="KAD5803632.1"/>
    <property type="molecule type" value="Genomic_DNA"/>
</dbReference>
<proteinExistence type="predicted"/>
<name>A0A5N6P4C5_9ASTR</name>
<dbReference type="Proteomes" id="UP000326396">
    <property type="component" value="Linkage Group LG15"/>
</dbReference>
<protein>
    <submittedName>
        <fullName evidence="2">Uncharacterized protein</fullName>
    </submittedName>
</protein>
<evidence type="ECO:0000313" key="3">
    <source>
        <dbReference type="Proteomes" id="UP000326396"/>
    </source>
</evidence>
<reference evidence="2 3" key="1">
    <citation type="submission" date="2019-05" db="EMBL/GenBank/DDBJ databases">
        <title>Mikania micrantha, genome provides insights into the molecular mechanism of rapid growth.</title>
        <authorList>
            <person name="Liu B."/>
        </authorList>
    </citation>
    <scope>NUCLEOTIDE SEQUENCE [LARGE SCALE GENOMIC DNA]</scope>
    <source>
        <strain evidence="2">NLD-2019</strain>
        <tissue evidence="2">Leaf</tissue>
    </source>
</reference>
<gene>
    <name evidence="1" type="ORF">E3N88_14992</name>
    <name evidence="2" type="ORF">E3N88_14997</name>
</gene>
<dbReference type="AlphaFoldDB" id="A0A5N6P4C5"/>
<organism evidence="2 3">
    <name type="scientific">Mikania micrantha</name>
    <name type="common">bitter vine</name>
    <dbReference type="NCBI Taxonomy" id="192012"/>
    <lineage>
        <taxon>Eukaryota</taxon>
        <taxon>Viridiplantae</taxon>
        <taxon>Streptophyta</taxon>
        <taxon>Embryophyta</taxon>
        <taxon>Tracheophyta</taxon>
        <taxon>Spermatophyta</taxon>
        <taxon>Magnoliopsida</taxon>
        <taxon>eudicotyledons</taxon>
        <taxon>Gunneridae</taxon>
        <taxon>Pentapetalae</taxon>
        <taxon>asterids</taxon>
        <taxon>campanulids</taxon>
        <taxon>Asterales</taxon>
        <taxon>Asteraceae</taxon>
        <taxon>Asteroideae</taxon>
        <taxon>Heliantheae alliance</taxon>
        <taxon>Eupatorieae</taxon>
        <taxon>Mikania</taxon>
    </lineage>
</organism>